<feature type="domain" description="Gfo/Idh/MocA-like oxidoreductase N-terminal" evidence="3">
    <location>
        <begin position="9"/>
        <end position="126"/>
    </location>
</feature>
<organism evidence="5 6">
    <name type="scientific">Streptomyces millisiae</name>
    <dbReference type="NCBI Taxonomy" id="3075542"/>
    <lineage>
        <taxon>Bacteria</taxon>
        <taxon>Bacillati</taxon>
        <taxon>Actinomycetota</taxon>
        <taxon>Actinomycetes</taxon>
        <taxon>Kitasatosporales</taxon>
        <taxon>Streptomycetaceae</taxon>
        <taxon>Streptomyces</taxon>
    </lineage>
</organism>
<evidence type="ECO:0000256" key="1">
    <source>
        <dbReference type="ARBA" id="ARBA00010928"/>
    </source>
</evidence>
<dbReference type="InterPro" id="IPR036291">
    <property type="entry name" value="NAD(P)-bd_dom_sf"/>
</dbReference>
<comment type="caution">
    <text evidence="5">The sequence shown here is derived from an EMBL/GenBank/DDBJ whole genome shotgun (WGS) entry which is preliminary data.</text>
</comment>
<evidence type="ECO:0000313" key="6">
    <source>
        <dbReference type="Proteomes" id="UP001183420"/>
    </source>
</evidence>
<keyword evidence="2" id="KW-0560">Oxidoreductase</keyword>
<dbReference type="Proteomes" id="UP001183420">
    <property type="component" value="Unassembled WGS sequence"/>
</dbReference>
<dbReference type="Gene3D" id="3.40.50.720">
    <property type="entry name" value="NAD(P)-binding Rossmann-like Domain"/>
    <property type="match status" value="1"/>
</dbReference>
<dbReference type="SUPFAM" id="SSF51735">
    <property type="entry name" value="NAD(P)-binding Rossmann-fold domains"/>
    <property type="match status" value="1"/>
</dbReference>
<dbReference type="InterPro" id="IPR055170">
    <property type="entry name" value="GFO_IDH_MocA-like_dom"/>
</dbReference>
<dbReference type="Pfam" id="PF01408">
    <property type="entry name" value="GFO_IDH_MocA"/>
    <property type="match status" value="1"/>
</dbReference>
<evidence type="ECO:0000256" key="2">
    <source>
        <dbReference type="ARBA" id="ARBA00023002"/>
    </source>
</evidence>
<gene>
    <name evidence="5" type="ORF">RNC47_02335</name>
</gene>
<protein>
    <submittedName>
        <fullName evidence="5">Gfo/Idh/MocA family oxidoreductase</fullName>
    </submittedName>
</protein>
<evidence type="ECO:0000259" key="4">
    <source>
        <dbReference type="Pfam" id="PF22725"/>
    </source>
</evidence>
<accession>A0ABU2LJ64</accession>
<dbReference type="InterPro" id="IPR000683">
    <property type="entry name" value="Gfo/Idh/MocA-like_OxRdtase_N"/>
</dbReference>
<dbReference type="InterPro" id="IPR050984">
    <property type="entry name" value="Gfo/Idh/MocA_domain"/>
</dbReference>
<dbReference type="EMBL" id="JAVREM010000002">
    <property type="protein sequence ID" value="MDT0317173.1"/>
    <property type="molecule type" value="Genomic_DNA"/>
</dbReference>
<reference evidence="6" key="1">
    <citation type="submission" date="2023-07" db="EMBL/GenBank/DDBJ databases">
        <title>30 novel species of actinomycetes from the DSMZ collection.</title>
        <authorList>
            <person name="Nouioui I."/>
        </authorList>
    </citation>
    <scope>NUCLEOTIDE SEQUENCE [LARGE SCALE GENOMIC DNA]</scope>
    <source>
        <strain evidence="6">DSM 44918</strain>
    </source>
</reference>
<name>A0ABU2LJ64_9ACTN</name>
<evidence type="ECO:0000313" key="5">
    <source>
        <dbReference type="EMBL" id="MDT0317173.1"/>
    </source>
</evidence>
<evidence type="ECO:0000259" key="3">
    <source>
        <dbReference type="Pfam" id="PF01408"/>
    </source>
</evidence>
<dbReference type="Gene3D" id="3.30.360.10">
    <property type="entry name" value="Dihydrodipicolinate Reductase, domain 2"/>
    <property type="match status" value="1"/>
</dbReference>
<sequence length="335" mass="36389">MVGEARKTVRIGVLGAARIVRRALVLPARRVPEVTVAAIAARDRHRAHAHARRLGIPRVHEDYDALLADPDLDAVYVPLPNSLHAEWSVRALRAGKHVLCEKPIAGNEAEARRLADVAARTGRIVCEAMHPAYHPLTDRVRTLVAEGAIGEVGHVEARIAFPIPSTGDIRWSYELGGGAVMDLGVYAVALLRTLTGAEPTEVTGAEARIRTPGVDRRVDARLRFPNGATGRIVTSMWGWPLLAGHCRVEGSAGRLTVLNPLGPHLFHRIVLDTGSRRRHERVAGRPDTYTCQLRAFAEAITHGRPLPTGPEYFLANTRVIDAIYHATGLPLRGAG</sequence>
<dbReference type="Pfam" id="PF22725">
    <property type="entry name" value="GFO_IDH_MocA_C3"/>
    <property type="match status" value="1"/>
</dbReference>
<dbReference type="PANTHER" id="PTHR22604">
    <property type="entry name" value="OXIDOREDUCTASES"/>
    <property type="match status" value="1"/>
</dbReference>
<keyword evidence="6" id="KW-1185">Reference proteome</keyword>
<dbReference type="RefSeq" id="WP_311595010.1">
    <property type="nucleotide sequence ID" value="NZ_JAVREM010000002.1"/>
</dbReference>
<proteinExistence type="inferred from homology"/>
<feature type="domain" description="GFO/IDH/MocA-like oxidoreductase" evidence="4">
    <location>
        <begin position="139"/>
        <end position="255"/>
    </location>
</feature>
<dbReference type="PANTHER" id="PTHR22604:SF105">
    <property type="entry name" value="TRANS-1,2-DIHYDROBENZENE-1,2-DIOL DEHYDROGENASE"/>
    <property type="match status" value="1"/>
</dbReference>
<comment type="similarity">
    <text evidence="1">Belongs to the Gfo/Idh/MocA family.</text>
</comment>
<dbReference type="SUPFAM" id="SSF55347">
    <property type="entry name" value="Glyceraldehyde-3-phosphate dehydrogenase-like, C-terminal domain"/>
    <property type="match status" value="1"/>
</dbReference>